<dbReference type="EMBL" id="LVCJ01000115">
    <property type="protein sequence ID" value="OAL24971.1"/>
    <property type="molecule type" value="Genomic_DNA"/>
</dbReference>
<dbReference type="Proteomes" id="UP000185904">
    <property type="component" value="Unassembled WGS sequence"/>
</dbReference>
<dbReference type="SUPFAM" id="SSF51735">
    <property type="entry name" value="NAD(P)-binding Rossmann-fold domains"/>
    <property type="match status" value="1"/>
</dbReference>
<name>A0A178C8D3_9EURO</name>
<dbReference type="OrthoDB" id="5399006at2759"/>
<evidence type="ECO:0000313" key="2">
    <source>
        <dbReference type="Proteomes" id="UP000185904"/>
    </source>
</evidence>
<evidence type="ECO:0000313" key="1">
    <source>
        <dbReference type="EMBL" id="OAL24971.1"/>
    </source>
</evidence>
<dbReference type="InterPro" id="IPR002347">
    <property type="entry name" value="SDR_fam"/>
</dbReference>
<reference evidence="1 2" key="1">
    <citation type="submission" date="2016-03" db="EMBL/GenBank/DDBJ databases">
        <title>The draft genome sequence of Fonsecaea nubica causative agent of cutaneous subcutaneous infection in human host.</title>
        <authorList>
            <person name="Costa F."/>
            <person name="Sybren D.H."/>
            <person name="Raittz R.T."/>
            <person name="Weiss V.A."/>
            <person name="Leao A.C."/>
            <person name="Gomes R."/>
            <person name="De Souza E.M."/>
            <person name="Pedrosa F.O."/>
            <person name="Steffens M.B."/>
            <person name="Bombassaro A."/>
            <person name="Tadra-Sfeir M.Z."/>
            <person name="Moreno L.F."/>
            <person name="Najafzadeh M.J."/>
            <person name="Felipe M.S."/>
            <person name="Teixeira M."/>
            <person name="Sun J."/>
            <person name="Xi L."/>
            <person name="Castro M.A."/>
            <person name="Vicente V.A."/>
        </authorList>
    </citation>
    <scope>NUCLEOTIDE SEQUENCE [LARGE SCALE GENOMIC DNA]</scope>
    <source>
        <strain evidence="1 2">CBS 269.64</strain>
    </source>
</reference>
<gene>
    <name evidence="1" type="ORF">AYO20_10574</name>
</gene>
<dbReference type="RefSeq" id="XP_022495204.1">
    <property type="nucleotide sequence ID" value="XM_022648831.1"/>
</dbReference>
<comment type="caution">
    <text evidence="1">The sequence shown here is derived from an EMBL/GenBank/DDBJ whole genome shotgun (WGS) entry which is preliminary data.</text>
</comment>
<accession>A0A178C8D3</accession>
<dbReference type="Gene3D" id="3.40.50.720">
    <property type="entry name" value="NAD(P)-binding Rossmann-like Domain"/>
    <property type="match status" value="1"/>
</dbReference>
<protein>
    <submittedName>
        <fullName evidence="1">Uncharacterized protein</fullName>
    </submittedName>
</protein>
<dbReference type="PANTHER" id="PTHR43431">
    <property type="entry name" value="OXIDOREDUCTASE, SHORT CHAIN DEHYDROGENASE/REDUCTASE FAMILY (AFU_ORTHOLOGUE AFUA_5G14000)"/>
    <property type="match status" value="1"/>
</dbReference>
<dbReference type="GeneID" id="34593962"/>
<dbReference type="Pfam" id="PF00106">
    <property type="entry name" value="adh_short"/>
    <property type="match status" value="1"/>
</dbReference>
<sequence>MVSDKFYAIVAGIGPATGRSVALRFAEAYPVVLLSRQPDSYKDVVAQINKNGGKAIGISADVTDPASFASALETIKKDFADLHLVAAIYNVRPNLRQSRKPFLELTRADLDTSLTGNIGGLFNFAQGVVPLLLQSVDRSPLPPTLIVTGATASIRGSKLWSVIAAGKSGARILTQSLAREFGPAGVHVAHAIIDGGIDVPDAEHADRNDAAPDGKLSPYAASLLNMCCQNWMLICVQDRRELLESAYAAQIGVDAGD</sequence>
<keyword evidence="2" id="KW-1185">Reference proteome</keyword>
<proteinExistence type="predicted"/>
<dbReference type="AlphaFoldDB" id="A0A178C8D3"/>
<dbReference type="InterPro" id="IPR036291">
    <property type="entry name" value="NAD(P)-bd_dom_sf"/>
</dbReference>
<dbReference type="PANTHER" id="PTHR43431:SF7">
    <property type="entry name" value="OXIDOREDUCTASE, SHORT CHAIN DEHYDROGENASE_REDUCTASE FAMILY (AFU_ORTHOLOGUE AFUA_5G14000)"/>
    <property type="match status" value="1"/>
</dbReference>
<organism evidence="1 2">
    <name type="scientific">Fonsecaea nubica</name>
    <dbReference type="NCBI Taxonomy" id="856822"/>
    <lineage>
        <taxon>Eukaryota</taxon>
        <taxon>Fungi</taxon>
        <taxon>Dikarya</taxon>
        <taxon>Ascomycota</taxon>
        <taxon>Pezizomycotina</taxon>
        <taxon>Eurotiomycetes</taxon>
        <taxon>Chaetothyriomycetidae</taxon>
        <taxon>Chaetothyriales</taxon>
        <taxon>Herpotrichiellaceae</taxon>
        <taxon>Fonsecaea</taxon>
    </lineage>
</organism>